<dbReference type="AlphaFoldDB" id="A0A101M1N5"/>
<accession>A0A101M1N5</accession>
<sequence length="48" mass="5601">MTCLMTCLTTLPEKLETTIIHSTPRFPMKERVWRKEGQVFVSFASLEL</sequence>
<keyword evidence="1" id="KW-0496">Mitochondrion</keyword>
<name>A0A101M1N5_PICGL</name>
<reference evidence="1" key="1">
    <citation type="journal article" date="2015" name="Genome Biol. Evol.">
        <title>Organellar Genomes of White Spruce (Picea glauca): Assembly and Annotation.</title>
        <authorList>
            <person name="Jackman S.D."/>
            <person name="Warren R.L."/>
            <person name="Gibb E.A."/>
            <person name="Vandervalk B.P."/>
            <person name="Mohamadi H."/>
            <person name="Chu J."/>
            <person name="Raymond A."/>
            <person name="Pleasance S."/>
            <person name="Coope R."/>
            <person name="Wildung M.R."/>
            <person name="Ritland C.E."/>
            <person name="Bousquet J."/>
            <person name="Jones S.J."/>
            <person name="Bohlmann J."/>
            <person name="Birol I."/>
        </authorList>
    </citation>
    <scope>NUCLEOTIDE SEQUENCE [LARGE SCALE GENOMIC DNA]</scope>
    <source>
        <tissue evidence="1">Flushing bud</tissue>
    </source>
</reference>
<geneLocation type="mitochondrion" evidence="1"/>
<dbReference type="EMBL" id="LKAM01000003">
    <property type="protein sequence ID" value="KUM49273.1"/>
    <property type="molecule type" value="Genomic_DNA"/>
</dbReference>
<proteinExistence type="predicted"/>
<evidence type="ECO:0000313" key="1">
    <source>
        <dbReference type="EMBL" id="KUM49273.1"/>
    </source>
</evidence>
<protein>
    <submittedName>
        <fullName evidence="1">Uncharacterized protein</fullName>
    </submittedName>
</protein>
<organism evidence="1">
    <name type="scientific">Picea glauca</name>
    <name type="common">White spruce</name>
    <name type="synonym">Pinus glauca</name>
    <dbReference type="NCBI Taxonomy" id="3330"/>
    <lineage>
        <taxon>Eukaryota</taxon>
        <taxon>Viridiplantae</taxon>
        <taxon>Streptophyta</taxon>
        <taxon>Embryophyta</taxon>
        <taxon>Tracheophyta</taxon>
        <taxon>Spermatophyta</taxon>
        <taxon>Pinopsida</taxon>
        <taxon>Pinidae</taxon>
        <taxon>Conifers I</taxon>
        <taxon>Pinales</taxon>
        <taxon>Pinaceae</taxon>
        <taxon>Picea</taxon>
    </lineage>
</organism>
<comment type="caution">
    <text evidence="1">The sequence shown here is derived from an EMBL/GenBank/DDBJ whole genome shotgun (WGS) entry which is preliminary data.</text>
</comment>
<gene>
    <name evidence="1" type="ORF">ABT39_MTgene3822</name>
</gene>